<proteinExistence type="predicted"/>
<feature type="transmembrane region" description="Helical" evidence="2">
    <location>
        <begin position="30"/>
        <end position="55"/>
    </location>
</feature>
<keyword evidence="4" id="KW-1185">Reference proteome</keyword>
<keyword evidence="2" id="KW-1133">Transmembrane helix</keyword>
<sequence length="102" mass="10590">MIDGAAALAAASGAVPVGHRAGGSATVAGVAWVGVSVSLGFVGLAVLAWCAFRVYMGVRRFGRELERTRRRLAPKQSALRDELSELQDARVPQAPGDGVRSS</sequence>
<keyword evidence="2" id="KW-0812">Transmembrane</keyword>
<evidence type="ECO:0000313" key="3">
    <source>
        <dbReference type="EMBL" id="GAA2154151.1"/>
    </source>
</evidence>
<dbReference type="EMBL" id="BAAAMR010000064">
    <property type="protein sequence ID" value="GAA2154151.1"/>
    <property type="molecule type" value="Genomic_DNA"/>
</dbReference>
<name>A0ABN3A512_9ACTN</name>
<organism evidence="3 4">
    <name type="scientific">Actinomadura napierensis</name>
    <dbReference type="NCBI Taxonomy" id="267854"/>
    <lineage>
        <taxon>Bacteria</taxon>
        <taxon>Bacillati</taxon>
        <taxon>Actinomycetota</taxon>
        <taxon>Actinomycetes</taxon>
        <taxon>Streptosporangiales</taxon>
        <taxon>Thermomonosporaceae</taxon>
        <taxon>Actinomadura</taxon>
    </lineage>
</organism>
<protein>
    <recommendedName>
        <fullName evidence="5">DUF4229 domain-containing protein</fullName>
    </recommendedName>
</protein>
<comment type="caution">
    <text evidence="3">The sequence shown here is derived from an EMBL/GenBank/DDBJ whole genome shotgun (WGS) entry which is preliminary data.</text>
</comment>
<evidence type="ECO:0000256" key="2">
    <source>
        <dbReference type="SAM" id="Phobius"/>
    </source>
</evidence>
<dbReference type="Proteomes" id="UP001501020">
    <property type="component" value="Unassembled WGS sequence"/>
</dbReference>
<keyword evidence="2" id="KW-0472">Membrane</keyword>
<reference evidence="3 4" key="1">
    <citation type="journal article" date="2019" name="Int. J. Syst. Evol. Microbiol.">
        <title>The Global Catalogue of Microorganisms (GCM) 10K type strain sequencing project: providing services to taxonomists for standard genome sequencing and annotation.</title>
        <authorList>
            <consortium name="The Broad Institute Genomics Platform"/>
            <consortium name="The Broad Institute Genome Sequencing Center for Infectious Disease"/>
            <person name="Wu L."/>
            <person name="Ma J."/>
        </authorList>
    </citation>
    <scope>NUCLEOTIDE SEQUENCE [LARGE SCALE GENOMIC DNA]</scope>
    <source>
        <strain evidence="3 4">JCM 13850</strain>
    </source>
</reference>
<evidence type="ECO:0000313" key="4">
    <source>
        <dbReference type="Proteomes" id="UP001501020"/>
    </source>
</evidence>
<feature type="region of interest" description="Disordered" evidence="1">
    <location>
        <begin position="76"/>
        <end position="102"/>
    </location>
</feature>
<gene>
    <name evidence="3" type="ORF">GCM10009727_61030</name>
</gene>
<evidence type="ECO:0000256" key="1">
    <source>
        <dbReference type="SAM" id="MobiDB-lite"/>
    </source>
</evidence>
<evidence type="ECO:0008006" key="5">
    <source>
        <dbReference type="Google" id="ProtNLM"/>
    </source>
</evidence>
<accession>A0ABN3A512</accession>